<keyword evidence="4" id="KW-0233">DNA recombination</keyword>
<dbReference type="Pfam" id="PF02565">
    <property type="entry name" value="RecO_C"/>
    <property type="match status" value="1"/>
</dbReference>
<dbReference type="Pfam" id="PF11967">
    <property type="entry name" value="RecO_N"/>
    <property type="match status" value="1"/>
</dbReference>
<dbReference type="GO" id="GO:0006302">
    <property type="term" value="P:double-strand break repair"/>
    <property type="evidence" value="ECO:0007669"/>
    <property type="project" value="TreeGrafter"/>
</dbReference>
<keyword evidence="5" id="KW-0234">DNA repair</keyword>
<comment type="similarity">
    <text evidence="1">Belongs to the RecO family.</text>
</comment>
<name>A0A6J6R547_9ZZZZ</name>
<dbReference type="InterPro" id="IPR012340">
    <property type="entry name" value="NA-bd_OB-fold"/>
</dbReference>
<dbReference type="InterPro" id="IPR037278">
    <property type="entry name" value="ARFGAP/RecO"/>
</dbReference>
<evidence type="ECO:0000313" key="8">
    <source>
        <dbReference type="EMBL" id="CAB4716275.1"/>
    </source>
</evidence>
<feature type="domain" description="DNA replication/recombination mediator RecO N-terminal" evidence="7">
    <location>
        <begin position="1"/>
        <end position="78"/>
    </location>
</feature>
<dbReference type="GO" id="GO:0043590">
    <property type="term" value="C:bacterial nucleoid"/>
    <property type="evidence" value="ECO:0007669"/>
    <property type="project" value="TreeGrafter"/>
</dbReference>
<gene>
    <name evidence="8" type="ORF">UFOPK2683_00289</name>
</gene>
<evidence type="ECO:0000256" key="6">
    <source>
        <dbReference type="ARBA" id="ARBA00033409"/>
    </source>
</evidence>
<evidence type="ECO:0000256" key="4">
    <source>
        <dbReference type="ARBA" id="ARBA00023172"/>
    </source>
</evidence>
<dbReference type="EMBL" id="CAEZYK010000009">
    <property type="protein sequence ID" value="CAB4716275.1"/>
    <property type="molecule type" value="Genomic_DNA"/>
</dbReference>
<dbReference type="Gene3D" id="1.20.1440.120">
    <property type="entry name" value="Recombination protein O, C-terminal domain"/>
    <property type="match status" value="1"/>
</dbReference>
<evidence type="ECO:0000259" key="7">
    <source>
        <dbReference type="Pfam" id="PF11967"/>
    </source>
</evidence>
<reference evidence="8" key="1">
    <citation type="submission" date="2020-05" db="EMBL/GenBank/DDBJ databases">
        <authorList>
            <person name="Chiriac C."/>
            <person name="Salcher M."/>
            <person name="Ghai R."/>
            <person name="Kavagutti S V."/>
        </authorList>
    </citation>
    <scope>NUCLEOTIDE SEQUENCE</scope>
</reference>
<proteinExistence type="inferred from homology"/>
<dbReference type="GO" id="GO:0006310">
    <property type="term" value="P:DNA recombination"/>
    <property type="evidence" value="ECO:0007669"/>
    <property type="project" value="UniProtKB-KW"/>
</dbReference>
<dbReference type="NCBIfam" id="TIGR00613">
    <property type="entry name" value="reco"/>
    <property type="match status" value="1"/>
</dbReference>
<dbReference type="Gene3D" id="6.20.220.20">
    <property type="entry name" value="Recombination protein O, zinc-binding domain"/>
    <property type="match status" value="1"/>
</dbReference>
<protein>
    <recommendedName>
        <fullName evidence="2">DNA repair protein RecO</fullName>
    </recommendedName>
    <alternativeName>
        <fullName evidence="6">Recombination protein O</fullName>
    </alternativeName>
</protein>
<evidence type="ECO:0000256" key="3">
    <source>
        <dbReference type="ARBA" id="ARBA00022763"/>
    </source>
</evidence>
<dbReference type="InterPro" id="IPR042242">
    <property type="entry name" value="RecO_C"/>
</dbReference>
<dbReference type="InterPro" id="IPR003717">
    <property type="entry name" value="RecO"/>
</dbReference>
<evidence type="ECO:0000256" key="2">
    <source>
        <dbReference type="ARBA" id="ARBA00021310"/>
    </source>
</evidence>
<dbReference type="HAMAP" id="MF_00201">
    <property type="entry name" value="RecO"/>
    <property type="match status" value="1"/>
</dbReference>
<organism evidence="8">
    <name type="scientific">freshwater metagenome</name>
    <dbReference type="NCBI Taxonomy" id="449393"/>
    <lineage>
        <taxon>unclassified sequences</taxon>
        <taxon>metagenomes</taxon>
        <taxon>ecological metagenomes</taxon>
    </lineage>
</organism>
<dbReference type="SUPFAM" id="SSF57863">
    <property type="entry name" value="ArfGap/RecO-like zinc finger"/>
    <property type="match status" value="1"/>
</dbReference>
<dbReference type="SUPFAM" id="SSF50249">
    <property type="entry name" value="Nucleic acid-binding proteins"/>
    <property type="match status" value="1"/>
</dbReference>
<evidence type="ECO:0000256" key="1">
    <source>
        <dbReference type="ARBA" id="ARBA00007452"/>
    </source>
</evidence>
<dbReference type="PANTHER" id="PTHR33991">
    <property type="entry name" value="DNA REPAIR PROTEIN RECO"/>
    <property type="match status" value="1"/>
</dbReference>
<evidence type="ECO:0000256" key="5">
    <source>
        <dbReference type="ARBA" id="ARBA00023204"/>
    </source>
</evidence>
<accession>A0A6J6R547</accession>
<dbReference type="AlphaFoldDB" id="A0A6J6R547"/>
<dbReference type="Gene3D" id="2.40.50.140">
    <property type="entry name" value="Nucleic acid-binding proteins"/>
    <property type="match status" value="1"/>
</dbReference>
<keyword evidence="3" id="KW-0227">DNA damage</keyword>
<dbReference type="InterPro" id="IPR022572">
    <property type="entry name" value="DNA_rep/recomb_RecO_N"/>
</dbReference>
<dbReference type="PANTHER" id="PTHR33991:SF1">
    <property type="entry name" value="DNA REPAIR PROTEIN RECO"/>
    <property type="match status" value="1"/>
</dbReference>
<sequence length="242" mass="26455">MALYRDHGVVLRTSKLGETDRIITFLTRENGKVRAVAKGVRRPGSKFGARLEPTSNVALQLYRGRNLDIVTQAETLDTNRSLREDYALLTHAISMLEAVDQVAQERESDPVMYRMLEGALRTLASEKSPIVSVAFLWKLLSHEGFHPVLTSCARCELEFGDAVEPATFDFGEGGALCSSCAAGGGRRISADAIVVISALVDARVRAVIDQPPSTEVLLEVEHLGVGALEHHSERRLRSAALY</sequence>